<dbReference type="InterPro" id="IPR036787">
    <property type="entry name" value="T_IF-3_N_sf"/>
</dbReference>
<dbReference type="Proteomes" id="UP000053958">
    <property type="component" value="Unassembled WGS sequence"/>
</dbReference>
<evidence type="ECO:0000259" key="4">
    <source>
        <dbReference type="Pfam" id="PF05198"/>
    </source>
</evidence>
<feature type="non-terminal residue" evidence="5">
    <location>
        <position position="1"/>
    </location>
</feature>
<name>A0A0F4YN58_RASE3</name>
<dbReference type="GO" id="GO:0003743">
    <property type="term" value="F:translation initiation factor activity"/>
    <property type="evidence" value="ECO:0007669"/>
    <property type="project" value="UniProtKB-KW"/>
</dbReference>
<accession>A0A0F4YN58</accession>
<dbReference type="Pfam" id="PF05198">
    <property type="entry name" value="IF3_N"/>
    <property type="match status" value="1"/>
</dbReference>
<keyword evidence="3" id="KW-0648">Protein biosynthesis</keyword>
<dbReference type="AlphaFoldDB" id="A0A0F4YN58"/>
<proteinExistence type="inferred from homology"/>
<dbReference type="STRING" id="1408163.A0A0F4YN58"/>
<dbReference type="GeneID" id="25319054"/>
<sequence>PHKPSATPSSTLRKLSDCPFRDINFFGGSYDLDSSIIPDPGKAGVVQNEAIQAETIQIVNENGGLDPPVRTADVLSSLQRSEYTLVQVAPGGDGRPPVCKILSKKMMREQEKAKAKAAHAAKTSTKQIELNWAIDQHDLAHRLKQLASFIEKGRRVELILTRKKESGRLRQKK</sequence>
<comment type="caution">
    <text evidence="5">The sequence shown here is derived from an EMBL/GenBank/DDBJ whole genome shotgun (WGS) entry which is preliminary data.</text>
</comment>
<keyword evidence="6" id="KW-1185">Reference proteome</keyword>
<keyword evidence="2 5" id="KW-0396">Initiation factor</keyword>
<dbReference type="InterPro" id="IPR019814">
    <property type="entry name" value="Translation_initiation_fac_3_N"/>
</dbReference>
<feature type="domain" description="Translation initiation factor 3 N-terminal" evidence="4">
    <location>
        <begin position="48"/>
        <end position="117"/>
    </location>
</feature>
<dbReference type="SUPFAM" id="SSF55200">
    <property type="entry name" value="Translation initiation factor IF3, C-terminal domain"/>
    <property type="match status" value="1"/>
</dbReference>
<dbReference type="GO" id="GO:0032790">
    <property type="term" value="P:ribosome disassembly"/>
    <property type="evidence" value="ECO:0007669"/>
    <property type="project" value="TreeGrafter"/>
</dbReference>
<dbReference type="InterPro" id="IPR036788">
    <property type="entry name" value="T_IF-3_C_sf"/>
</dbReference>
<evidence type="ECO:0000313" key="6">
    <source>
        <dbReference type="Proteomes" id="UP000053958"/>
    </source>
</evidence>
<dbReference type="GO" id="GO:0070124">
    <property type="term" value="P:mitochondrial translational initiation"/>
    <property type="evidence" value="ECO:0007669"/>
    <property type="project" value="TreeGrafter"/>
</dbReference>
<dbReference type="EMBL" id="LASV01000363">
    <property type="protein sequence ID" value="KKA19281.1"/>
    <property type="molecule type" value="Genomic_DNA"/>
</dbReference>
<evidence type="ECO:0000256" key="3">
    <source>
        <dbReference type="ARBA" id="ARBA00022917"/>
    </source>
</evidence>
<dbReference type="RefSeq" id="XP_013325893.1">
    <property type="nucleotide sequence ID" value="XM_013470439.1"/>
</dbReference>
<dbReference type="GO" id="GO:0005739">
    <property type="term" value="C:mitochondrion"/>
    <property type="evidence" value="ECO:0007669"/>
    <property type="project" value="TreeGrafter"/>
</dbReference>
<organism evidence="5 6">
    <name type="scientific">Rasamsonia emersonii (strain ATCC 16479 / CBS 393.64 / IMI 116815)</name>
    <dbReference type="NCBI Taxonomy" id="1408163"/>
    <lineage>
        <taxon>Eukaryota</taxon>
        <taxon>Fungi</taxon>
        <taxon>Dikarya</taxon>
        <taxon>Ascomycota</taxon>
        <taxon>Pezizomycotina</taxon>
        <taxon>Eurotiomycetes</taxon>
        <taxon>Eurotiomycetidae</taxon>
        <taxon>Eurotiales</taxon>
        <taxon>Trichocomaceae</taxon>
        <taxon>Rasamsonia</taxon>
    </lineage>
</organism>
<dbReference type="Gene3D" id="3.10.20.80">
    <property type="entry name" value="Translation initiation factor 3 (IF-3), N-terminal domain"/>
    <property type="match status" value="1"/>
</dbReference>
<protein>
    <submittedName>
        <fullName evidence="5">Translation initiation factor IF3</fullName>
    </submittedName>
</protein>
<dbReference type="OrthoDB" id="21573at2759"/>
<dbReference type="InterPro" id="IPR001288">
    <property type="entry name" value="Translation_initiation_fac_3"/>
</dbReference>
<dbReference type="SUPFAM" id="SSF54364">
    <property type="entry name" value="Translation initiation factor IF3, N-terminal domain"/>
    <property type="match status" value="1"/>
</dbReference>
<gene>
    <name evidence="5" type="ORF">T310_6769</name>
</gene>
<evidence type="ECO:0000256" key="1">
    <source>
        <dbReference type="ARBA" id="ARBA00005439"/>
    </source>
</evidence>
<dbReference type="Gene3D" id="3.30.110.10">
    <property type="entry name" value="Translation initiation factor 3 (IF-3), C-terminal domain"/>
    <property type="match status" value="1"/>
</dbReference>
<dbReference type="PANTHER" id="PTHR10938">
    <property type="entry name" value="TRANSLATION INITIATION FACTOR IF-3"/>
    <property type="match status" value="1"/>
</dbReference>
<comment type="similarity">
    <text evidence="1">Belongs to the IF-3 family.</text>
</comment>
<evidence type="ECO:0000313" key="5">
    <source>
        <dbReference type="EMBL" id="KKA19281.1"/>
    </source>
</evidence>
<reference evidence="5 6" key="1">
    <citation type="submission" date="2015-04" db="EMBL/GenBank/DDBJ databases">
        <authorList>
            <person name="Heijne W.H."/>
            <person name="Fedorova N.D."/>
            <person name="Nierman W.C."/>
            <person name="Vollebregt A.W."/>
            <person name="Zhao Z."/>
            <person name="Wu L."/>
            <person name="Kumar M."/>
            <person name="Stam H."/>
            <person name="van den Berg M.A."/>
            <person name="Pel H.J."/>
        </authorList>
    </citation>
    <scope>NUCLEOTIDE SEQUENCE [LARGE SCALE GENOMIC DNA]</scope>
    <source>
        <strain evidence="5 6">CBS 393.64</strain>
    </source>
</reference>
<evidence type="ECO:0000256" key="2">
    <source>
        <dbReference type="ARBA" id="ARBA00022540"/>
    </source>
</evidence>
<dbReference type="GO" id="GO:0043022">
    <property type="term" value="F:ribosome binding"/>
    <property type="evidence" value="ECO:0007669"/>
    <property type="project" value="TreeGrafter"/>
</dbReference>
<dbReference type="PANTHER" id="PTHR10938:SF0">
    <property type="entry name" value="TRANSLATION INITIATION FACTOR IF-3, MITOCHONDRIAL"/>
    <property type="match status" value="1"/>
</dbReference>